<evidence type="ECO:0000313" key="3">
    <source>
        <dbReference type="Proteomes" id="UP000194420"/>
    </source>
</evidence>
<protein>
    <submittedName>
        <fullName evidence="2">DsrE/DsrF-like family protein</fullName>
    </submittedName>
</protein>
<dbReference type="OrthoDB" id="7206705at2"/>
<dbReference type="Proteomes" id="UP000194420">
    <property type="component" value="Unassembled WGS sequence"/>
</dbReference>
<keyword evidence="1" id="KW-0732">Signal</keyword>
<organism evidence="2 3">
    <name type="scientific">Altererythrobacter xiamenensis</name>
    <dbReference type="NCBI Taxonomy" id="1316679"/>
    <lineage>
        <taxon>Bacteria</taxon>
        <taxon>Pseudomonadati</taxon>
        <taxon>Pseudomonadota</taxon>
        <taxon>Alphaproteobacteria</taxon>
        <taxon>Sphingomonadales</taxon>
        <taxon>Erythrobacteraceae</taxon>
        <taxon>Altererythrobacter</taxon>
    </lineage>
</organism>
<name>A0A1Y6FQT7_9SPHN</name>
<feature type="signal peptide" evidence="1">
    <location>
        <begin position="1"/>
        <end position="23"/>
    </location>
</feature>
<feature type="chain" id="PRO_5012757443" evidence="1">
    <location>
        <begin position="24"/>
        <end position="177"/>
    </location>
</feature>
<sequence length="177" mass="18836">MRRSLALATAIAPLAMLAAPALADHHESAEVEITSDMEFPADGEWKHSFDAYESAAGKPNGAFARALAFQRAMEAEGVAPEAVKTAIVVHGPAVFDVVNDARYGAKYQDEDGTPLRNQAYNDVAELIARGAEIWVCGVAAKYHKVGNTDLLEGVKVAPSGTVAHAELQRRGFGLNAY</sequence>
<dbReference type="Pfam" id="PF02635">
    <property type="entry name" value="DsrE"/>
    <property type="match status" value="1"/>
</dbReference>
<dbReference type="Gene3D" id="3.40.1260.10">
    <property type="entry name" value="DsrEFH-like"/>
    <property type="match status" value="1"/>
</dbReference>
<evidence type="ECO:0000313" key="2">
    <source>
        <dbReference type="EMBL" id="SMQ75811.1"/>
    </source>
</evidence>
<dbReference type="InterPro" id="IPR027396">
    <property type="entry name" value="DsrEFH-like"/>
</dbReference>
<keyword evidence="3" id="KW-1185">Reference proteome</keyword>
<dbReference type="SUPFAM" id="SSF75169">
    <property type="entry name" value="DsrEFH-like"/>
    <property type="match status" value="1"/>
</dbReference>
<proteinExistence type="predicted"/>
<dbReference type="RefSeq" id="WP_159456666.1">
    <property type="nucleotide sequence ID" value="NZ_FXWG01000004.1"/>
</dbReference>
<dbReference type="InterPro" id="IPR003787">
    <property type="entry name" value="Sulphur_relay_DsrE/F-like"/>
</dbReference>
<reference evidence="3" key="1">
    <citation type="submission" date="2017-04" db="EMBL/GenBank/DDBJ databases">
        <authorList>
            <person name="Varghese N."/>
            <person name="Submissions S."/>
        </authorList>
    </citation>
    <scope>NUCLEOTIDE SEQUENCE [LARGE SCALE GENOMIC DNA]</scope>
</reference>
<dbReference type="EMBL" id="FXWG01000004">
    <property type="protein sequence ID" value="SMQ75811.1"/>
    <property type="molecule type" value="Genomic_DNA"/>
</dbReference>
<gene>
    <name evidence="2" type="ORF">SAMN06297468_2963</name>
</gene>
<evidence type="ECO:0000256" key="1">
    <source>
        <dbReference type="SAM" id="SignalP"/>
    </source>
</evidence>
<dbReference type="AlphaFoldDB" id="A0A1Y6FQT7"/>
<accession>A0A1Y6FQT7</accession>